<proteinExistence type="predicted"/>
<dbReference type="RefSeq" id="WP_345418827.1">
    <property type="nucleotide sequence ID" value="NZ_AP031496.1"/>
</dbReference>
<evidence type="ECO:0008006" key="3">
    <source>
        <dbReference type="Google" id="ProtNLM"/>
    </source>
</evidence>
<dbReference type="AlphaFoldDB" id="A0AAV3U001"/>
<protein>
    <recommendedName>
        <fullName evidence="3">Pili assembly chaperone N-terminal domain-containing protein</fullName>
    </recommendedName>
</protein>
<reference evidence="2" key="1">
    <citation type="journal article" date="2019" name="Int. J. Syst. Evol. Microbiol.">
        <title>The Global Catalogue of Microorganisms (GCM) 10K type strain sequencing project: providing services to taxonomists for standard genome sequencing and annotation.</title>
        <authorList>
            <consortium name="The Broad Institute Genomics Platform"/>
            <consortium name="The Broad Institute Genome Sequencing Center for Infectious Disease"/>
            <person name="Wu L."/>
            <person name="Ma J."/>
        </authorList>
    </citation>
    <scope>NUCLEOTIDE SEQUENCE [LARGE SCALE GENOMIC DNA]</scope>
    <source>
        <strain evidence="2">JCM 19134</strain>
    </source>
</reference>
<sequence>MFGIAPSSFGKTLVSITMLIFLCLAQVSQASLIISPTRIMIADKENSAEVTLLNNSTETKTYRIELENKIQDSNGKYISISATASYPGNSAVDYIRFSPRVVTIEPGKYQKIKLRARLPESVLEGEYRAHLAMKSIGAVDVPAGDSVGEGLHTKVLPRMSFSIPVIIRKGEAEMETKIKSVELIPNTLSKPNLDIVVERMGNASSFGVINAYMKSPQTGQIQHIGKLNNVAVYTEREYRHVNLPLWINRVPNNAIIQVVYHGDEEFKGQTLGQAAFRYNK</sequence>
<dbReference type="SUPFAM" id="SSF49354">
    <property type="entry name" value="PapD-like"/>
    <property type="match status" value="1"/>
</dbReference>
<comment type="caution">
    <text evidence="1">The sequence shown here is derived from an EMBL/GenBank/DDBJ whole genome shotgun (WGS) entry which is preliminary data.</text>
</comment>
<gene>
    <name evidence="1" type="ORF">GCM10025791_12840</name>
</gene>
<name>A0AAV3U001_9ALTE</name>
<dbReference type="EMBL" id="BAABLX010000007">
    <property type="protein sequence ID" value="GAA4936562.1"/>
    <property type="molecule type" value="Genomic_DNA"/>
</dbReference>
<evidence type="ECO:0000313" key="2">
    <source>
        <dbReference type="Proteomes" id="UP001409585"/>
    </source>
</evidence>
<accession>A0AAV3U001</accession>
<dbReference type="Proteomes" id="UP001409585">
    <property type="component" value="Unassembled WGS sequence"/>
</dbReference>
<evidence type="ECO:0000313" key="1">
    <source>
        <dbReference type="EMBL" id="GAA4936562.1"/>
    </source>
</evidence>
<organism evidence="1 2">
    <name type="scientific">Halioxenophilus aromaticivorans</name>
    <dbReference type="NCBI Taxonomy" id="1306992"/>
    <lineage>
        <taxon>Bacteria</taxon>
        <taxon>Pseudomonadati</taxon>
        <taxon>Pseudomonadota</taxon>
        <taxon>Gammaproteobacteria</taxon>
        <taxon>Alteromonadales</taxon>
        <taxon>Alteromonadaceae</taxon>
        <taxon>Halioxenophilus</taxon>
    </lineage>
</organism>
<keyword evidence="2" id="KW-1185">Reference proteome</keyword>
<dbReference type="InterPro" id="IPR008962">
    <property type="entry name" value="PapD-like_sf"/>
</dbReference>